<evidence type="ECO:0000313" key="1">
    <source>
        <dbReference type="EMBL" id="KAF7315329.1"/>
    </source>
</evidence>
<name>A0A8H6WE41_9AGAR</name>
<accession>A0A8H6WE41</accession>
<dbReference type="EMBL" id="JACAZF010000001">
    <property type="protein sequence ID" value="KAF7315329.1"/>
    <property type="molecule type" value="Genomic_DNA"/>
</dbReference>
<protein>
    <submittedName>
        <fullName evidence="1">Uncharacterized protein</fullName>
    </submittedName>
</protein>
<keyword evidence="2" id="KW-1185">Reference proteome</keyword>
<sequence>MRLPRQLVALLTHPPRLPSAIVPSPCFARNVLQNNPLRLAHPQFSPAFTPAIWHSSPILQQLRFAKMGHEYQPSQRDGGWSKYLSTAARQGSQISKPLIAHALCFRLVCCCVACGQVVGMGKGIAAPTGGRFRYESGGDNGADGVNRNPRSIESSSSEIGVLLTEIFGAAPVLGGVAKSRDSTETFGISSSSCNLSSAAGCSSVFSAFSGSSAGASSSAITWLGSFSFSTTGLLTFLDGSGAFLGARLSARDGSPVATAATRFSMALARASCANVGFIKLFLTGSLCLETVF</sequence>
<gene>
    <name evidence="1" type="ORF">MIND_00047500</name>
</gene>
<dbReference type="AlphaFoldDB" id="A0A8H6WE41"/>
<dbReference type="RefSeq" id="XP_037225352.1">
    <property type="nucleotide sequence ID" value="XM_037357442.1"/>
</dbReference>
<reference evidence="1" key="1">
    <citation type="submission" date="2020-05" db="EMBL/GenBank/DDBJ databases">
        <title>Mycena genomes resolve the evolution of fungal bioluminescence.</title>
        <authorList>
            <person name="Tsai I.J."/>
        </authorList>
    </citation>
    <scope>NUCLEOTIDE SEQUENCE</scope>
    <source>
        <strain evidence="1">171206Taipei</strain>
    </source>
</reference>
<dbReference type="OrthoDB" id="431691at2759"/>
<proteinExistence type="predicted"/>
<evidence type="ECO:0000313" key="2">
    <source>
        <dbReference type="Proteomes" id="UP000636479"/>
    </source>
</evidence>
<organism evidence="1 2">
    <name type="scientific">Mycena indigotica</name>
    <dbReference type="NCBI Taxonomy" id="2126181"/>
    <lineage>
        <taxon>Eukaryota</taxon>
        <taxon>Fungi</taxon>
        <taxon>Dikarya</taxon>
        <taxon>Basidiomycota</taxon>
        <taxon>Agaricomycotina</taxon>
        <taxon>Agaricomycetes</taxon>
        <taxon>Agaricomycetidae</taxon>
        <taxon>Agaricales</taxon>
        <taxon>Marasmiineae</taxon>
        <taxon>Mycenaceae</taxon>
        <taxon>Mycena</taxon>
    </lineage>
</organism>
<comment type="caution">
    <text evidence="1">The sequence shown here is derived from an EMBL/GenBank/DDBJ whole genome shotgun (WGS) entry which is preliminary data.</text>
</comment>
<dbReference type="Proteomes" id="UP000636479">
    <property type="component" value="Unassembled WGS sequence"/>
</dbReference>
<dbReference type="GeneID" id="59339958"/>